<proteinExistence type="predicted"/>
<dbReference type="KEGG" id="sals:SLNWT_3814"/>
<sequence>MFFRRKRRKEDAGTGLEGGTGYTVIGEEWASRVWDHRPIRVPAVLDVEDFLRQEPMPSLFPADPDFQEYASGDEHLRDLWLLALLGHPDPAVIVQCLRSPRLEGSHANHVVDLLLDDRVAREAAGALWRVGADDDLRTVVTVVLSRGFVPSGYTPVQARRATRLLRETCPPERRDFLEAELLGEGHEKTAVELVRLVETAYGRYDRLDEEQRNQWHDRKGLDELVRRGGEVPPELAELAEIRAIGHRLNAAGGITLMQDVAQRAGELSPHRMAERHLNAMWDRIGEWQA</sequence>
<organism evidence="1 2">
    <name type="scientific">Streptomyces albus (strain ATCC 21838 / DSM 41398 / FERM P-419 / JCM 4703 / NBRC 107858)</name>
    <dbReference type="NCBI Taxonomy" id="1081613"/>
    <lineage>
        <taxon>Bacteria</taxon>
        <taxon>Bacillati</taxon>
        <taxon>Actinomycetota</taxon>
        <taxon>Actinomycetes</taxon>
        <taxon>Kitasatosporales</taxon>
        <taxon>Streptomycetaceae</taxon>
        <taxon>Streptomyces</taxon>
    </lineage>
</organism>
<gene>
    <name evidence="1" type="ORF">SLNWT_3814</name>
</gene>
<dbReference type="Proteomes" id="UP000031523">
    <property type="component" value="Chromosome"/>
</dbReference>
<dbReference type="EMBL" id="CP010519">
    <property type="protein sequence ID" value="AJE84190.1"/>
    <property type="molecule type" value="Genomic_DNA"/>
</dbReference>
<accession>A0A0B5EY47</accession>
<protein>
    <submittedName>
        <fullName evidence="1">Uncharacterized protein</fullName>
    </submittedName>
</protein>
<name>A0A0B5EY47_STRA4</name>
<keyword evidence="2" id="KW-1185">Reference proteome</keyword>
<reference evidence="1 2" key="1">
    <citation type="submission" date="2015-01" db="EMBL/GenBank/DDBJ databases">
        <title>Enhanced salinomycin production by adjusting the supply of polyketide extender units in Streptomyce albus DSM 41398.</title>
        <authorList>
            <person name="Lu C."/>
        </authorList>
    </citation>
    <scope>NUCLEOTIDE SEQUENCE [LARGE SCALE GENOMIC DNA]</scope>
    <source>
        <strain evidence="2">ATCC 21838 / DSM 41398 / FERM P-419 / JCM 4703 / NBRC 107858</strain>
    </source>
</reference>
<evidence type="ECO:0000313" key="2">
    <source>
        <dbReference type="Proteomes" id="UP000031523"/>
    </source>
</evidence>
<dbReference type="AlphaFoldDB" id="A0A0B5EY47"/>
<evidence type="ECO:0000313" key="1">
    <source>
        <dbReference type="EMBL" id="AJE84190.1"/>
    </source>
</evidence>